<reference evidence="1 2" key="1">
    <citation type="submission" date="2016-02" db="EMBL/GenBank/DDBJ databases">
        <title>Band-tailed pigeon sequencing and assembly.</title>
        <authorList>
            <person name="Soares A.E."/>
            <person name="Novak B.J."/>
            <person name="Rice E.S."/>
            <person name="O'Connell B."/>
            <person name="Chang D."/>
            <person name="Weber S."/>
            <person name="Shapiro B."/>
        </authorList>
    </citation>
    <scope>NUCLEOTIDE SEQUENCE [LARGE SCALE GENOMIC DNA]</scope>
    <source>
        <strain evidence="1">BTP2013</strain>
        <tissue evidence="1">Blood</tissue>
    </source>
</reference>
<keyword evidence="2" id="KW-1185">Reference proteome</keyword>
<gene>
    <name evidence="1" type="ORF">AV530_008706</name>
</gene>
<sequence length="98" mass="11115">MEETYFTTKWVCLEDTLDLLARLFNPAIHLIKQHNYNPPASVTPFLEINTDKLAIKSKSPKLQMLANSPLRCFGEGNCTLAVKTPIICMTTTKYACHR</sequence>
<dbReference type="AlphaFoldDB" id="A0A1V4L1D0"/>
<evidence type="ECO:0000313" key="2">
    <source>
        <dbReference type="Proteomes" id="UP000190648"/>
    </source>
</evidence>
<dbReference type="Proteomes" id="UP000190648">
    <property type="component" value="Unassembled WGS sequence"/>
</dbReference>
<organism evidence="1 2">
    <name type="scientific">Patagioenas fasciata monilis</name>
    <dbReference type="NCBI Taxonomy" id="372326"/>
    <lineage>
        <taxon>Eukaryota</taxon>
        <taxon>Metazoa</taxon>
        <taxon>Chordata</taxon>
        <taxon>Craniata</taxon>
        <taxon>Vertebrata</taxon>
        <taxon>Euteleostomi</taxon>
        <taxon>Archelosauria</taxon>
        <taxon>Archosauria</taxon>
        <taxon>Dinosauria</taxon>
        <taxon>Saurischia</taxon>
        <taxon>Theropoda</taxon>
        <taxon>Coelurosauria</taxon>
        <taxon>Aves</taxon>
        <taxon>Neognathae</taxon>
        <taxon>Neoaves</taxon>
        <taxon>Columbimorphae</taxon>
        <taxon>Columbiformes</taxon>
        <taxon>Columbidae</taxon>
        <taxon>Patagioenas</taxon>
    </lineage>
</organism>
<evidence type="ECO:0000313" key="1">
    <source>
        <dbReference type="EMBL" id="OPJ90530.1"/>
    </source>
</evidence>
<comment type="caution">
    <text evidence="1">The sequence shown here is derived from an EMBL/GenBank/DDBJ whole genome shotgun (WGS) entry which is preliminary data.</text>
</comment>
<protein>
    <submittedName>
        <fullName evidence="1">Uncharacterized protein</fullName>
    </submittedName>
</protein>
<proteinExistence type="predicted"/>
<name>A0A1V4L1D0_PATFA</name>
<accession>A0A1V4L1D0</accession>
<dbReference type="EMBL" id="LSYS01000242">
    <property type="protein sequence ID" value="OPJ90530.1"/>
    <property type="molecule type" value="Genomic_DNA"/>
</dbReference>